<reference evidence="2" key="1">
    <citation type="submission" date="2021-05" db="EMBL/GenBank/DDBJ databases">
        <authorList>
            <person name="Alioto T."/>
            <person name="Alioto T."/>
            <person name="Gomez Garrido J."/>
        </authorList>
    </citation>
    <scope>NUCLEOTIDE SEQUENCE</scope>
</reference>
<name>A0A8D8LQY8_9HEMI</name>
<dbReference type="EMBL" id="HBUF01185316">
    <property type="protein sequence ID" value="CAG6656541.1"/>
    <property type="molecule type" value="Transcribed_RNA"/>
</dbReference>
<dbReference type="AlphaFoldDB" id="A0A8D8LQY8"/>
<proteinExistence type="predicted"/>
<dbReference type="EMBL" id="HBUF01521399">
    <property type="protein sequence ID" value="CAG6749001.1"/>
    <property type="molecule type" value="Transcribed_RNA"/>
</dbReference>
<keyword evidence="1" id="KW-0472">Membrane</keyword>
<organism evidence="2">
    <name type="scientific">Cacopsylla melanoneura</name>
    <dbReference type="NCBI Taxonomy" id="428564"/>
    <lineage>
        <taxon>Eukaryota</taxon>
        <taxon>Metazoa</taxon>
        <taxon>Ecdysozoa</taxon>
        <taxon>Arthropoda</taxon>
        <taxon>Hexapoda</taxon>
        <taxon>Insecta</taxon>
        <taxon>Pterygota</taxon>
        <taxon>Neoptera</taxon>
        <taxon>Paraneoptera</taxon>
        <taxon>Hemiptera</taxon>
        <taxon>Sternorrhyncha</taxon>
        <taxon>Psylloidea</taxon>
        <taxon>Psyllidae</taxon>
        <taxon>Psyllinae</taxon>
        <taxon>Cacopsylla</taxon>
    </lineage>
</organism>
<dbReference type="EMBL" id="HBUF01369519">
    <property type="protein sequence ID" value="CAG6725432.1"/>
    <property type="molecule type" value="Transcribed_RNA"/>
</dbReference>
<dbReference type="EMBL" id="HBUF01521398">
    <property type="protein sequence ID" value="CAG6749000.1"/>
    <property type="molecule type" value="Transcribed_RNA"/>
</dbReference>
<keyword evidence="1" id="KW-0812">Transmembrane</keyword>
<dbReference type="EMBL" id="HBUF01016796">
    <property type="protein sequence ID" value="CAG6610000.1"/>
    <property type="molecule type" value="Transcribed_RNA"/>
</dbReference>
<evidence type="ECO:0000256" key="1">
    <source>
        <dbReference type="SAM" id="Phobius"/>
    </source>
</evidence>
<accession>A0A8D8LQY8</accession>
<sequence length="141" mass="15223">MTWISSMSELDKELVSVSLLSDACSRVLLIFFFVFDGPSSPELSDSSITSLSVSPSSLLLSLFSLSSSSSLLELSSSSDEDMSITCDSFLSLLFPSCSSISLIFFCIFSIFFPSVLNFSFEVFPCNAGLFSFSSTLSSLPD</sequence>
<evidence type="ECO:0000313" key="2">
    <source>
        <dbReference type="EMBL" id="CAG6610002.1"/>
    </source>
</evidence>
<dbReference type="EMBL" id="HBUF01016797">
    <property type="protein sequence ID" value="CAG6610002.1"/>
    <property type="molecule type" value="Transcribed_RNA"/>
</dbReference>
<feature type="transmembrane region" description="Helical" evidence="1">
    <location>
        <begin position="89"/>
        <end position="112"/>
    </location>
</feature>
<dbReference type="EMBL" id="HBUF01369520">
    <property type="protein sequence ID" value="CAG6725434.1"/>
    <property type="molecule type" value="Transcribed_RNA"/>
</dbReference>
<protein>
    <submittedName>
        <fullName evidence="2">Uncharacterized protein</fullName>
    </submittedName>
</protein>
<dbReference type="EMBL" id="HBUF01185315">
    <property type="protein sequence ID" value="CAG6656540.1"/>
    <property type="molecule type" value="Transcribed_RNA"/>
</dbReference>
<keyword evidence="1" id="KW-1133">Transmembrane helix</keyword>